<feature type="transmembrane region" description="Helical" evidence="4">
    <location>
        <begin position="88"/>
        <end position="108"/>
    </location>
</feature>
<dbReference type="GO" id="GO:0016020">
    <property type="term" value="C:membrane"/>
    <property type="evidence" value="ECO:0007669"/>
    <property type="project" value="InterPro"/>
</dbReference>
<gene>
    <name evidence="6" type="ORF">IP91_04045</name>
</gene>
<keyword evidence="3" id="KW-0560">Oxidoreductase</keyword>
<dbReference type="NCBIfam" id="TIGR03074">
    <property type="entry name" value="PQQ_membr_DH"/>
    <property type="match status" value="1"/>
</dbReference>
<protein>
    <submittedName>
        <fullName evidence="6">Quinoprotein glucose dehydrogenase</fullName>
    </submittedName>
</protein>
<dbReference type="EMBL" id="VLLB01000008">
    <property type="protein sequence ID" value="TWI62525.1"/>
    <property type="molecule type" value="Genomic_DNA"/>
</dbReference>
<dbReference type="RefSeq" id="WP_145651337.1">
    <property type="nucleotide sequence ID" value="NZ_VLLB01000008.1"/>
</dbReference>
<keyword evidence="7" id="KW-1185">Reference proteome</keyword>
<dbReference type="AlphaFoldDB" id="A0A562R0D1"/>
<evidence type="ECO:0000256" key="2">
    <source>
        <dbReference type="ARBA" id="ARBA00008156"/>
    </source>
</evidence>
<comment type="caution">
    <text evidence="6">The sequence shown here is derived from an EMBL/GenBank/DDBJ whole genome shotgun (WGS) entry which is preliminary data.</text>
</comment>
<accession>A0A562R0D1</accession>
<dbReference type="PANTHER" id="PTHR32303:SF4">
    <property type="entry name" value="QUINOPROTEIN GLUCOSE DEHYDROGENASE"/>
    <property type="match status" value="1"/>
</dbReference>
<dbReference type="InterPro" id="IPR018391">
    <property type="entry name" value="PQQ_b-propeller_rpt"/>
</dbReference>
<dbReference type="OrthoDB" id="9794322at2"/>
<feature type="transmembrane region" description="Helical" evidence="4">
    <location>
        <begin position="120"/>
        <end position="141"/>
    </location>
</feature>
<dbReference type="CDD" id="cd10280">
    <property type="entry name" value="PQQ_mGDH"/>
    <property type="match status" value="1"/>
</dbReference>
<dbReference type="Gene3D" id="2.140.10.10">
    <property type="entry name" value="Quinoprotein alcohol dehydrogenase-like superfamily"/>
    <property type="match status" value="2"/>
</dbReference>
<dbReference type="SMART" id="SM00564">
    <property type="entry name" value="PQQ"/>
    <property type="match status" value="5"/>
</dbReference>
<feature type="transmembrane region" description="Helical" evidence="4">
    <location>
        <begin position="39"/>
        <end position="56"/>
    </location>
</feature>
<organism evidence="6 7">
    <name type="scientific">Pseudoduganella lurida</name>
    <dbReference type="NCBI Taxonomy" id="1036180"/>
    <lineage>
        <taxon>Bacteria</taxon>
        <taxon>Pseudomonadati</taxon>
        <taxon>Pseudomonadota</taxon>
        <taxon>Betaproteobacteria</taxon>
        <taxon>Burkholderiales</taxon>
        <taxon>Oxalobacteraceae</taxon>
        <taxon>Telluria group</taxon>
        <taxon>Pseudoduganella</taxon>
    </lineage>
</organism>
<name>A0A562R0D1_9BURK</name>
<dbReference type="Pfam" id="PF01011">
    <property type="entry name" value="PQQ"/>
    <property type="match status" value="1"/>
</dbReference>
<evidence type="ECO:0000256" key="3">
    <source>
        <dbReference type="ARBA" id="ARBA00023002"/>
    </source>
</evidence>
<dbReference type="InterPro" id="IPR011047">
    <property type="entry name" value="Quinoprotein_ADH-like_sf"/>
</dbReference>
<keyword evidence="4" id="KW-1133">Transmembrane helix</keyword>
<proteinExistence type="inferred from homology"/>
<dbReference type="InterPro" id="IPR002372">
    <property type="entry name" value="PQQ_rpt_dom"/>
</dbReference>
<evidence type="ECO:0000256" key="1">
    <source>
        <dbReference type="ARBA" id="ARBA00001931"/>
    </source>
</evidence>
<reference evidence="6 7" key="1">
    <citation type="journal article" date="2015" name="Stand. Genomic Sci.">
        <title>Genomic Encyclopedia of Bacterial and Archaeal Type Strains, Phase III: the genomes of soil and plant-associated and newly described type strains.</title>
        <authorList>
            <person name="Whitman W.B."/>
            <person name="Woyke T."/>
            <person name="Klenk H.P."/>
            <person name="Zhou Y."/>
            <person name="Lilburn T.G."/>
            <person name="Beck B.J."/>
            <person name="De Vos P."/>
            <person name="Vandamme P."/>
            <person name="Eisen J.A."/>
            <person name="Garrity G."/>
            <person name="Hugenholtz P."/>
            <person name="Kyrpides N.C."/>
        </authorList>
    </citation>
    <scope>NUCLEOTIDE SEQUENCE [LARGE SCALE GENOMIC DNA]</scope>
    <source>
        <strain evidence="6 7">CGMCC 1.10822</strain>
    </source>
</reference>
<feature type="transmembrane region" description="Helical" evidence="4">
    <location>
        <begin position="63"/>
        <end position="82"/>
    </location>
</feature>
<evidence type="ECO:0000259" key="5">
    <source>
        <dbReference type="Pfam" id="PF01011"/>
    </source>
</evidence>
<dbReference type="Proteomes" id="UP000318431">
    <property type="component" value="Unassembled WGS sequence"/>
</dbReference>
<dbReference type="InterPro" id="IPR017511">
    <property type="entry name" value="PQQ_mDH"/>
</dbReference>
<dbReference type="SUPFAM" id="SSF50998">
    <property type="entry name" value="Quinoprotein alcohol dehydrogenase-like"/>
    <property type="match status" value="1"/>
</dbReference>
<sequence>MTRTSLKKIGIGLFTLLLALVGLALAVGGAMLVYYGGSFYYLLAGLALVACASAVIKYRSKAFSIFLVLLACTMAWSLWEVGFSPWELLPRLALFLVAGVCFVLLPGTDAAAMPHRGARALALCTSIGAACIGGFGLHLAAPAVPADPLLRAGVATAYPAAGQAGRPAGRQDGNPAAQSAWPAFGNDLGGTRFSPLTQISADNVGKLEKAWEADTGPASPGQHNDLEVVPIMIGDTLYACNGHNRITAFDAETGVERWHTDISNGVRASGKPCRGVSYYKVSSNGGVCAERIFAASQSPALVALDAHTGKPCEDFGAAGFVDLNRNISRHPFGHYYFSSAPQIIRGKVVVGGSIPDGQYWGGPSGVIRAFDAKTGELAWAYDSNQPDRIGAPPDGAVYSPSSPNNWAPMSADETLGLVYVPMGGATPDNYGGQRRPGDDQIGSSVLALDAETGRKRWHFQTTHHDIWDYDVPSQPTLADIPLDGKMRHILIQPTKRGEVFVLDRETGRPIYPVQELAVPQGGIAPGERLSPTQPFSLKLPAFQMPRIREQDMWGITPLDQLYCRIQFRKSNYVGHFTPLTLGKPVIIAPGSAGGVNWGSVSLDLDHNVMVVNWMRLPDRVTLVTREEAVRRKFKLGDGESSGGFPGRPMLNTPYGAYGSQFLSPLGVPCSAPPWGLISAVDLNNGKLLWSKPLGTGRDTGPLGIPTMLPLTIGVPMTGGSVTTRSGLVFIAATAERTLRALDVRTGREIWSARLPAGGNASPVTYISPRSGRQFVVIAAGGRKSLKVRQGTKIVAYALPHATQKQPLTETAQR</sequence>
<evidence type="ECO:0000313" key="7">
    <source>
        <dbReference type="Proteomes" id="UP000318431"/>
    </source>
</evidence>
<keyword evidence="4" id="KW-0472">Membrane</keyword>
<comment type="cofactor">
    <cofactor evidence="1">
        <name>pyrroloquinoline quinone</name>
        <dbReference type="ChEBI" id="CHEBI:58442"/>
    </cofactor>
</comment>
<dbReference type="PANTHER" id="PTHR32303">
    <property type="entry name" value="QUINOPROTEIN ALCOHOL DEHYDROGENASE (CYTOCHROME C)"/>
    <property type="match status" value="1"/>
</dbReference>
<comment type="similarity">
    <text evidence="2">Belongs to the bacterial PQQ dehydrogenase family.</text>
</comment>
<dbReference type="GO" id="GO:0008876">
    <property type="term" value="F:quinoprotein glucose dehydrogenase activity"/>
    <property type="evidence" value="ECO:0007669"/>
    <property type="project" value="TreeGrafter"/>
</dbReference>
<dbReference type="GO" id="GO:0048038">
    <property type="term" value="F:quinone binding"/>
    <property type="evidence" value="ECO:0007669"/>
    <property type="project" value="InterPro"/>
</dbReference>
<feature type="domain" description="Pyrrolo-quinoline quinone repeat" evidence="5">
    <location>
        <begin position="181"/>
        <end position="775"/>
    </location>
</feature>
<evidence type="ECO:0000313" key="6">
    <source>
        <dbReference type="EMBL" id="TWI62525.1"/>
    </source>
</evidence>
<feature type="transmembrane region" description="Helical" evidence="4">
    <location>
        <begin position="12"/>
        <end position="33"/>
    </location>
</feature>
<keyword evidence="4" id="KW-0812">Transmembrane</keyword>
<evidence type="ECO:0000256" key="4">
    <source>
        <dbReference type="SAM" id="Phobius"/>
    </source>
</evidence>